<dbReference type="FunFam" id="3.30.70.270:FF:000001">
    <property type="entry name" value="Diguanylate cyclase domain protein"/>
    <property type="match status" value="1"/>
</dbReference>
<dbReference type="Pfam" id="PF13181">
    <property type="entry name" value="TPR_8"/>
    <property type="match status" value="1"/>
</dbReference>
<dbReference type="SMART" id="SM00267">
    <property type="entry name" value="GGDEF"/>
    <property type="match status" value="1"/>
</dbReference>
<feature type="domain" description="GGDEF" evidence="2">
    <location>
        <begin position="527"/>
        <end position="664"/>
    </location>
</feature>
<dbReference type="InterPro" id="IPR011990">
    <property type="entry name" value="TPR-like_helical_dom_sf"/>
</dbReference>
<evidence type="ECO:0000313" key="3">
    <source>
        <dbReference type="EMBL" id="RKX67205.1"/>
    </source>
</evidence>
<dbReference type="AlphaFoldDB" id="A0A660S9E2"/>
<feature type="repeat" description="TPR" evidence="1">
    <location>
        <begin position="163"/>
        <end position="196"/>
    </location>
</feature>
<dbReference type="PROSITE" id="PS50887">
    <property type="entry name" value="GGDEF"/>
    <property type="match status" value="1"/>
</dbReference>
<dbReference type="InterPro" id="IPR019734">
    <property type="entry name" value="TPR_rpt"/>
</dbReference>
<dbReference type="GO" id="GO:0005886">
    <property type="term" value="C:plasma membrane"/>
    <property type="evidence" value="ECO:0007669"/>
    <property type="project" value="TreeGrafter"/>
</dbReference>
<dbReference type="EMBL" id="QNBC01000024">
    <property type="protein sequence ID" value="RKX67205.1"/>
    <property type="molecule type" value="Genomic_DNA"/>
</dbReference>
<dbReference type="PROSITE" id="PS50005">
    <property type="entry name" value="TPR"/>
    <property type="match status" value="1"/>
</dbReference>
<organism evidence="3 4">
    <name type="scientific">candidate division TA06 bacterium</name>
    <dbReference type="NCBI Taxonomy" id="2250710"/>
    <lineage>
        <taxon>Bacteria</taxon>
        <taxon>Bacteria division TA06</taxon>
    </lineage>
</organism>
<accession>A0A660S9E2</accession>
<dbReference type="Pfam" id="PF13424">
    <property type="entry name" value="TPR_12"/>
    <property type="match status" value="1"/>
</dbReference>
<dbReference type="GO" id="GO:0052621">
    <property type="term" value="F:diguanylate cyclase activity"/>
    <property type="evidence" value="ECO:0007669"/>
    <property type="project" value="TreeGrafter"/>
</dbReference>
<dbReference type="NCBIfam" id="TIGR00254">
    <property type="entry name" value="GGDEF"/>
    <property type="match status" value="1"/>
</dbReference>
<sequence>MGLVDIIELANVYFKSGDYNAALKVVESGIEKSAKVKNIILQMELYIEKLFILLRLHNMSELESVATILLKNIKYVKEKRVLAKLYHAYALYLFYSNKTAISIKYLRKALKIAKNANELQLESEILNSIGKYFDYFNDFQNAIYYYKKSEKTKIFLDDESGLAIIYGNLGRLFYQNGDLEEALNYYNLDLKISKRINDKFGQAIMHNHIGEIFLERHHYQKALSHFKKSNAIGIEMNYDLNNGFSLVGIAKINIANKEYDKAKNNIKNAVKIFNDKTKYDGLINCLLLMGKIYMHQDEIQNAEEYLIKAYALASSKNMIYETGISLYELAKFYIKIGKIEKSLDYINKYFQINFNISNFENTMFKHVINIAKLITKAENIMVLIKRENTVEFIYVEKNREGNERIRRQVISSWDELLNNYIDENNDMIKSLLEIKLNIHIEDFILEPVYFTSRIIAFMLAFNSSKDNFFDETTRDYIGVYNIKLANLIQSVVSYELSKYDPLTRATNRNTLFSDIQEEIFKTILYKEPFSILMVDIDNFKDINDSFGHQLGDLTLIKVVEAIKNCIRDKNKIYRFGGDEFIVMLPSVNVNTAISIANRIVQNIRSIKSVYQLKGINITASIGITEYNANNSGTDKNDIETILRKADQAMYQAKIKGKDRVEIIT</sequence>
<dbReference type="GO" id="GO:1902201">
    <property type="term" value="P:negative regulation of bacterial-type flagellum-dependent cell motility"/>
    <property type="evidence" value="ECO:0007669"/>
    <property type="project" value="TreeGrafter"/>
</dbReference>
<evidence type="ECO:0000259" key="2">
    <source>
        <dbReference type="PROSITE" id="PS50887"/>
    </source>
</evidence>
<dbReference type="InterPro" id="IPR050469">
    <property type="entry name" value="Diguanylate_Cyclase"/>
</dbReference>
<name>A0A660S9E2_UNCT6</name>
<dbReference type="SUPFAM" id="SSF48452">
    <property type="entry name" value="TPR-like"/>
    <property type="match status" value="2"/>
</dbReference>
<evidence type="ECO:0000256" key="1">
    <source>
        <dbReference type="PROSITE-ProRule" id="PRU00339"/>
    </source>
</evidence>
<dbReference type="Pfam" id="PF00990">
    <property type="entry name" value="GGDEF"/>
    <property type="match status" value="1"/>
</dbReference>
<dbReference type="SUPFAM" id="SSF55073">
    <property type="entry name" value="Nucleotide cyclase"/>
    <property type="match status" value="1"/>
</dbReference>
<evidence type="ECO:0000313" key="4">
    <source>
        <dbReference type="Proteomes" id="UP000282321"/>
    </source>
</evidence>
<comment type="caution">
    <text evidence="3">The sequence shown here is derived from an EMBL/GenBank/DDBJ whole genome shotgun (WGS) entry which is preliminary data.</text>
</comment>
<dbReference type="InterPro" id="IPR029787">
    <property type="entry name" value="Nucleotide_cyclase"/>
</dbReference>
<dbReference type="InterPro" id="IPR043128">
    <property type="entry name" value="Rev_trsase/Diguanyl_cyclase"/>
</dbReference>
<gene>
    <name evidence="3" type="ORF">DRP44_02730</name>
</gene>
<dbReference type="PANTHER" id="PTHR45138">
    <property type="entry name" value="REGULATORY COMPONENTS OF SENSORY TRANSDUCTION SYSTEM"/>
    <property type="match status" value="1"/>
</dbReference>
<dbReference type="Gene3D" id="3.30.70.270">
    <property type="match status" value="1"/>
</dbReference>
<dbReference type="InterPro" id="IPR000160">
    <property type="entry name" value="GGDEF_dom"/>
</dbReference>
<proteinExistence type="predicted"/>
<dbReference type="CDD" id="cd01949">
    <property type="entry name" value="GGDEF"/>
    <property type="match status" value="1"/>
</dbReference>
<keyword evidence="1" id="KW-0802">TPR repeat</keyword>
<dbReference type="GO" id="GO:0043709">
    <property type="term" value="P:cell adhesion involved in single-species biofilm formation"/>
    <property type="evidence" value="ECO:0007669"/>
    <property type="project" value="TreeGrafter"/>
</dbReference>
<dbReference type="SMART" id="SM00028">
    <property type="entry name" value="TPR"/>
    <property type="match status" value="8"/>
</dbReference>
<protein>
    <recommendedName>
        <fullName evidence="2">GGDEF domain-containing protein</fullName>
    </recommendedName>
</protein>
<dbReference type="Proteomes" id="UP000282321">
    <property type="component" value="Unassembled WGS sequence"/>
</dbReference>
<dbReference type="PANTHER" id="PTHR45138:SF9">
    <property type="entry name" value="DIGUANYLATE CYCLASE DGCM-RELATED"/>
    <property type="match status" value="1"/>
</dbReference>
<dbReference type="Gene3D" id="1.25.40.10">
    <property type="entry name" value="Tetratricopeptide repeat domain"/>
    <property type="match status" value="2"/>
</dbReference>
<reference evidence="3 4" key="1">
    <citation type="submission" date="2018-06" db="EMBL/GenBank/DDBJ databases">
        <title>Extensive metabolic versatility and redundancy in microbially diverse, dynamic hydrothermal sediments.</title>
        <authorList>
            <person name="Dombrowski N."/>
            <person name="Teske A."/>
            <person name="Baker B.J."/>
        </authorList>
    </citation>
    <scope>NUCLEOTIDE SEQUENCE [LARGE SCALE GENOMIC DNA]</scope>
    <source>
        <strain evidence="3">B35_G9</strain>
    </source>
</reference>